<reference evidence="1 2" key="1">
    <citation type="journal article" date="2019" name="Nat. Ecol. Evol.">
        <title>Megaphylogeny resolves global patterns of mushroom evolution.</title>
        <authorList>
            <person name="Varga T."/>
            <person name="Krizsan K."/>
            <person name="Foldi C."/>
            <person name="Dima B."/>
            <person name="Sanchez-Garcia M."/>
            <person name="Sanchez-Ramirez S."/>
            <person name="Szollosi G.J."/>
            <person name="Szarkandi J.G."/>
            <person name="Papp V."/>
            <person name="Albert L."/>
            <person name="Andreopoulos W."/>
            <person name="Angelini C."/>
            <person name="Antonin V."/>
            <person name="Barry K.W."/>
            <person name="Bougher N.L."/>
            <person name="Buchanan P."/>
            <person name="Buyck B."/>
            <person name="Bense V."/>
            <person name="Catcheside P."/>
            <person name="Chovatia M."/>
            <person name="Cooper J."/>
            <person name="Damon W."/>
            <person name="Desjardin D."/>
            <person name="Finy P."/>
            <person name="Geml J."/>
            <person name="Haridas S."/>
            <person name="Hughes K."/>
            <person name="Justo A."/>
            <person name="Karasinski D."/>
            <person name="Kautmanova I."/>
            <person name="Kiss B."/>
            <person name="Kocsube S."/>
            <person name="Kotiranta H."/>
            <person name="LaButti K.M."/>
            <person name="Lechner B.E."/>
            <person name="Liimatainen K."/>
            <person name="Lipzen A."/>
            <person name="Lukacs Z."/>
            <person name="Mihaltcheva S."/>
            <person name="Morgado L.N."/>
            <person name="Niskanen T."/>
            <person name="Noordeloos M.E."/>
            <person name="Ohm R.A."/>
            <person name="Ortiz-Santana B."/>
            <person name="Ovrebo C."/>
            <person name="Racz N."/>
            <person name="Riley R."/>
            <person name="Savchenko A."/>
            <person name="Shiryaev A."/>
            <person name="Soop K."/>
            <person name="Spirin V."/>
            <person name="Szebenyi C."/>
            <person name="Tomsovsky M."/>
            <person name="Tulloss R.E."/>
            <person name="Uehling J."/>
            <person name="Grigoriev I.V."/>
            <person name="Vagvolgyi C."/>
            <person name="Papp T."/>
            <person name="Martin F.M."/>
            <person name="Miettinen O."/>
            <person name="Hibbett D.S."/>
            <person name="Nagy L.G."/>
        </authorList>
    </citation>
    <scope>NUCLEOTIDE SEQUENCE [LARGE SCALE GENOMIC DNA]</scope>
    <source>
        <strain evidence="1 2">NL-1719</strain>
    </source>
</reference>
<dbReference type="Proteomes" id="UP000308600">
    <property type="component" value="Unassembled WGS sequence"/>
</dbReference>
<name>A0ACD3A4R4_9AGAR</name>
<keyword evidence="2" id="KW-1185">Reference proteome</keyword>
<protein>
    <submittedName>
        <fullName evidence="1">Uncharacterized protein</fullName>
    </submittedName>
</protein>
<proteinExistence type="predicted"/>
<evidence type="ECO:0000313" key="2">
    <source>
        <dbReference type="Proteomes" id="UP000308600"/>
    </source>
</evidence>
<evidence type="ECO:0000313" key="1">
    <source>
        <dbReference type="EMBL" id="TFK60666.1"/>
    </source>
</evidence>
<accession>A0ACD3A4R4</accession>
<sequence length="155" mass="16671">MLAKYTLLFLSLSASVYALATPHEARGHHHALAARLGQTPANAIMRRKLSKRCQPRAVHSIGLGACGVYNSGSDHIAAVSKLMFDTFPGYDGTNPNNNPVCGRSITATHNGQSTVVVVTDRCEACAITDLDFSPAAYDEIASEVDGRVQITWVWN</sequence>
<organism evidence="1 2">
    <name type="scientific">Pluteus cervinus</name>
    <dbReference type="NCBI Taxonomy" id="181527"/>
    <lineage>
        <taxon>Eukaryota</taxon>
        <taxon>Fungi</taxon>
        <taxon>Dikarya</taxon>
        <taxon>Basidiomycota</taxon>
        <taxon>Agaricomycotina</taxon>
        <taxon>Agaricomycetes</taxon>
        <taxon>Agaricomycetidae</taxon>
        <taxon>Agaricales</taxon>
        <taxon>Pluteineae</taxon>
        <taxon>Pluteaceae</taxon>
        <taxon>Pluteus</taxon>
    </lineage>
</organism>
<dbReference type="EMBL" id="ML208745">
    <property type="protein sequence ID" value="TFK60666.1"/>
    <property type="molecule type" value="Genomic_DNA"/>
</dbReference>
<gene>
    <name evidence="1" type="ORF">BDN72DRAFT_890280</name>
</gene>